<keyword evidence="7" id="KW-0539">Nucleus</keyword>
<evidence type="ECO:0000313" key="11">
    <source>
        <dbReference type="EMBL" id="KAK3895556.1"/>
    </source>
</evidence>
<reference evidence="11" key="1">
    <citation type="submission" date="2023-10" db="EMBL/GenBank/DDBJ databases">
        <title>Genome assemblies of two species of porcelain crab, Petrolisthes cinctipes and Petrolisthes manimaculis (Anomura: Porcellanidae).</title>
        <authorList>
            <person name="Angst P."/>
        </authorList>
    </citation>
    <scope>NUCLEOTIDE SEQUENCE</scope>
    <source>
        <strain evidence="11">PB745_01</strain>
        <tissue evidence="11">Gill</tissue>
    </source>
</reference>
<accession>A0AAE1GP72</accession>
<evidence type="ECO:0000256" key="3">
    <source>
        <dbReference type="ARBA" id="ARBA00022454"/>
    </source>
</evidence>
<dbReference type="GO" id="GO:0000444">
    <property type="term" value="C:MIS12/MIND type complex"/>
    <property type="evidence" value="ECO:0007669"/>
    <property type="project" value="InterPro"/>
</dbReference>
<dbReference type="PANTHER" id="PTHR15459:SF3">
    <property type="entry name" value="POLYAMINE-MODULATED FACTOR 1"/>
    <property type="match status" value="1"/>
</dbReference>
<comment type="caution">
    <text evidence="11">The sequence shown here is derived from an EMBL/GenBank/DDBJ whole genome shotgun (WGS) entry which is preliminary data.</text>
</comment>
<dbReference type="InterPro" id="IPR007128">
    <property type="entry name" value="PMF1/Nnf1"/>
</dbReference>
<organism evidence="11 12">
    <name type="scientific">Petrolisthes cinctipes</name>
    <name type="common">Flat porcelain crab</name>
    <dbReference type="NCBI Taxonomy" id="88211"/>
    <lineage>
        <taxon>Eukaryota</taxon>
        <taxon>Metazoa</taxon>
        <taxon>Ecdysozoa</taxon>
        <taxon>Arthropoda</taxon>
        <taxon>Crustacea</taxon>
        <taxon>Multicrustacea</taxon>
        <taxon>Malacostraca</taxon>
        <taxon>Eumalacostraca</taxon>
        <taxon>Eucarida</taxon>
        <taxon>Decapoda</taxon>
        <taxon>Pleocyemata</taxon>
        <taxon>Anomura</taxon>
        <taxon>Galatheoidea</taxon>
        <taxon>Porcellanidae</taxon>
        <taxon>Petrolisthes</taxon>
    </lineage>
</organism>
<dbReference type="AlphaFoldDB" id="A0AAE1GP72"/>
<evidence type="ECO:0000256" key="7">
    <source>
        <dbReference type="ARBA" id="ARBA00023242"/>
    </source>
</evidence>
<evidence type="ECO:0000256" key="1">
    <source>
        <dbReference type="ARBA" id="ARBA00004123"/>
    </source>
</evidence>
<dbReference type="PANTHER" id="PTHR15459">
    <property type="entry name" value="POLYAMINE-MODULATED FACTOR 1"/>
    <property type="match status" value="1"/>
</dbReference>
<feature type="compositionally biased region" description="Basic and acidic residues" evidence="10">
    <location>
        <begin position="18"/>
        <end position="29"/>
    </location>
</feature>
<dbReference type="GO" id="GO:0051301">
    <property type="term" value="P:cell division"/>
    <property type="evidence" value="ECO:0007669"/>
    <property type="project" value="UniProtKB-KW"/>
</dbReference>
<evidence type="ECO:0008006" key="13">
    <source>
        <dbReference type="Google" id="ProtNLM"/>
    </source>
</evidence>
<evidence type="ECO:0000256" key="6">
    <source>
        <dbReference type="ARBA" id="ARBA00022838"/>
    </source>
</evidence>
<evidence type="ECO:0000256" key="10">
    <source>
        <dbReference type="SAM" id="MobiDB-lite"/>
    </source>
</evidence>
<evidence type="ECO:0000313" key="12">
    <source>
        <dbReference type="Proteomes" id="UP001286313"/>
    </source>
</evidence>
<evidence type="ECO:0000256" key="2">
    <source>
        <dbReference type="ARBA" id="ARBA00004629"/>
    </source>
</evidence>
<keyword evidence="12" id="KW-1185">Reference proteome</keyword>
<evidence type="ECO:0000256" key="5">
    <source>
        <dbReference type="ARBA" id="ARBA00022776"/>
    </source>
</evidence>
<keyword evidence="6" id="KW-0995">Kinetochore</keyword>
<keyword evidence="8" id="KW-0131">Cell cycle</keyword>
<protein>
    <recommendedName>
        <fullName evidence="13">Polyamine-modulated factor 1</fullName>
    </recommendedName>
</protein>
<name>A0AAE1GP72_PETCI</name>
<dbReference type="GO" id="GO:0007059">
    <property type="term" value="P:chromosome segregation"/>
    <property type="evidence" value="ECO:0007669"/>
    <property type="project" value="TreeGrafter"/>
</dbReference>
<dbReference type="Proteomes" id="UP001286313">
    <property type="component" value="Unassembled WGS sequence"/>
</dbReference>
<feature type="region of interest" description="Disordered" evidence="10">
    <location>
        <begin position="1"/>
        <end position="36"/>
    </location>
</feature>
<gene>
    <name evidence="11" type="ORF">Pcinc_000741</name>
</gene>
<evidence type="ECO:0000256" key="4">
    <source>
        <dbReference type="ARBA" id="ARBA00022618"/>
    </source>
</evidence>
<dbReference type="EMBL" id="JAWQEG010000037">
    <property type="protein sequence ID" value="KAK3895556.1"/>
    <property type="molecule type" value="Genomic_DNA"/>
</dbReference>
<feature type="compositionally biased region" description="Polar residues" evidence="10">
    <location>
        <begin position="1"/>
        <end position="11"/>
    </location>
</feature>
<sequence length="215" mass="23500">MSKENICSSVKSSESEGEGPRVRALKSSESEGEGPRVTALKEALDQTTCRVLAVFKPTLFSKCFPTFTKGNEAVVEIIRGSVVQAIQAALNEDLAVLLDDDVVKPLEELSSVAKNYSGPKDKAAWRPPGDPTCQMRAHDAQVLQHEKQRLLESVSAARTTSGELLQKVKATRKECQENQKEIHQRMAAISELVDLSNTIDIPETSELFCGTSKTL</sequence>
<evidence type="ECO:0000256" key="9">
    <source>
        <dbReference type="ARBA" id="ARBA00023328"/>
    </source>
</evidence>
<keyword evidence="3" id="KW-0158">Chromosome</keyword>
<keyword evidence="4" id="KW-0132">Cell division</keyword>
<dbReference type="GO" id="GO:0005634">
    <property type="term" value="C:nucleus"/>
    <property type="evidence" value="ECO:0007669"/>
    <property type="project" value="UniProtKB-SubCell"/>
</dbReference>
<evidence type="ECO:0000256" key="8">
    <source>
        <dbReference type="ARBA" id="ARBA00023306"/>
    </source>
</evidence>
<keyword evidence="5" id="KW-0498">Mitosis</keyword>
<comment type="subcellular location">
    <subcellularLocation>
        <location evidence="2">Chromosome</location>
        <location evidence="2">Centromere</location>
        <location evidence="2">Kinetochore</location>
    </subcellularLocation>
    <subcellularLocation>
        <location evidence="1">Nucleus</location>
    </subcellularLocation>
</comment>
<proteinExistence type="predicted"/>
<keyword evidence="9" id="KW-0137">Centromere</keyword>